<feature type="compositionally biased region" description="Basic and acidic residues" evidence="1">
    <location>
        <begin position="1"/>
        <end position="11"/>
    </location>
</feature>
<feature type="region of interest" description="Disordered" evidence="1">
    <location>
        <begin position="1"/>
        <end position="44"/>
    </location>
</feature>
<reference evidence="2 3" key="1">
    <citation type="submission" date="2021-03" db="EMBL/GenBank/DDBJ databases">
        <title>Genomic Encyclopedia of Type Strains, Phase IV (KMG-IV): sequencing the most valuable type-strain genomes for metagenomic binning, comparative biology and taxonomic classification.</title>
        <authorList>
            <person name="Goeker M."/>
        </authorList>
    </citation>
    <scope>NUCLEOTIDE SEQUENCE [LARGE SCALE GENOMIC DNA]</scope>
    <source>
        <strain evidence="2 3">DSM 3984</strain>
    </source>
</reference>
<dbReference type="RefSeq" id="WP_268835884.1">
    <property type="nucleotide sequence ID" value="NZ_JAGGJZ010000003.1"/>
</dbReference>
<dbReference type="Proteomes" id="UP000783390">
    <property type="component" value="Unassembled WGS sequence"/>
</dbReference>
<sequence>MGKNLKNKETNGKFSNSRVKSYRENYENQNTSIEQKSTSNNIKK</sequence>
<organism evidence="2 3">
    <name type="scientific">Clostridium moniliforme</name>
    <dbReference type="NCBI Taxonomy" id="39489"/>
    <lineage>
        <taxon>Bacteria</taxon>
        <taxon>Bacillati</taxon>
        <taxon>Bacillota</taxon>
        <taxon>Clostridia</taxon>
        <taxon>Eubacteriales</taxon>
        <taxon>Clostridiaceae</taxon>
        <taxon>Clostridium</taxon>
    </lineage>
</organism>
<keyword evidence="3" id="KW-1185">Reference proteome</keyword>
<protein>
    <submittedName>
        <fullName evidence="2">Uncharacterized protein</fullName>
    </submittedName>
</protein>
<evidence type="ECO:0000256" key="1">
    <source>
        <dbReference type="SAM" id="MobiDB-lite"/>
    </source>
</evidence>
<feature type="compositionally biased region" description="Polar residues" evidence="1">
    <location>
        <begin position="27"/>
        <end position="44"/>
    </location>
</feature>
<dbReference type="EMBL" id="JAGGJZ010000003">
    <property type="protein sequence ID" value="MBP1889909.1"/>
    <property type="molecule type" value="Genomic_DNA"/>
</dbReference>
<comment type="caution">
    <text evidence="2">The sequence shown here is derived from an EMBL/GenBank/DDBJ whole genome shotgun (WGS) entry which is preliminary data.</text>
</comment>
<gene>
    <name evidence="2" type="ORF">J2Z53_001492</name>
</gene>
<evidence type="ECO:0000313" key="3">
    <source>
        <dbReference type="Proteomes" id="UP000783390"/>
    </source>
</evidence>
<evidence type="ECO:0000313" key="2">
    <source>
        <dbReference type="EMBL" id="MBP1889909.1"/>
    </source>
</evidence>
<accession>A0ABS4F0X6</accession>
<proteinExistence type="predicted"/>
<name>A0ABS4F0X6_9CLOT</name>